<sequence length="658" mass="76867">MIKEIINFTRDLLADIPDIRHWNAKPDKGLHVFINIDENGRWVNKELKEGVDYTYYDGENDEIKLWDDCIRYQEATTYISMNKVKKFDPKQKIHSCSPFAIAYNFKFNEADKNTLNIPVLKKAEKPSIDDIQKNEALIREKKYEVVYSRLNDYKKNSIAVYGLNFKEASSELFPEPSYKYKSQINGFFRIFPEVMTAIKNIEEYNSLKDKDYLHIYLRSIPIEEQEKQYRHYLEQEIFSGDVLSNKAYGTAGFFTAYSQKKIFMRHQTGCQIGGVSLRVSTEDAMLLFEFMKLLHHKCFPNPLPIVVDQKEINKAIAKIYNESGEKMSTRQILTQLFQKKNIKYLSDFYLLNLKNTMSGYVINDFDFVSLFRFGLVPTIRIFNLMEAGYYVNDKMNKDPDIQIQTIFDFEKIAVRTIFNNSLVRIKDDTYVTHYFDDLDPKYVPGGNMMVDLIYKYRMCIYEYIYKSKTGGITRNMIDDMLLTSIKTNILNDKIKGRTEWNNPIKTKLNLWFSLYDFFSNNKENAMTSRIKELKTKLYEVSLGEADLETQEEFAFAAGQLISYLIDRSAASNKTYALLEPYLQKSKISMLQTSLSQSIATYKHDIRVVHKGRFENIAAQALTFAPDGEMKPLLRYLLAGCFSPCVIYEKKEQTTGNKE</sequence>
<dbReference type="RefSeq" id="WP_154532531.1">
    <property type="nucleotide sequence ID" value="NZ_VUNG01000001.1"/>
</dbReference>
<gene>
    <name evidence="1" type="ORF">FYJ73_00535</name>
</gene>
<proteinExistence type="predicted"/>
<reference evidence="1 2" key="1">
    <citation type="submission" date="2019-08" db="EMBL/GenBank/DDBJ databases">
        <title>In-depth cultivation of the pig gut microbiome towards novel bacterial diversity and tailored functional studies.</title>
        <authorList>
            <person name="Wylensek D."/>
            <person name="Hitch T.C.A."/>
            <person name="Clavel T."/>
        </authorList>
    </citation>
    <scope>NUCLEOTIDE SEQUENCE [LARGE SCALE GENOMIC DNA]</scope>
    <source>
        <strain evidence="1 2">LKV-178-WT-2A</strain>
    </source>
</reference>
<keyword evidence="2" id="KW-1185">Reference proteome</keyword>
<dbReference type="EMBL" id="VUNG01000001">
    <property type="protein sequence ID" value="MST83187.1"/>
    <property type="molecule type" value="Genomic_DNA"/>
</dbReference>
<evidence type="ECO:0000313" key="1">
    <source>
        <dbReference type="EMBL" id="MST83187.1"/>
    </source>
</evidence>
<dbReference type="AlphaFoldDB" id="A0A7K0KB89"/>
<dbReference type="Proteomes" id="UP000438914">
    <property type="component" value="Unassembled WGS sequence"/>
</dbReference>
<organism evidence="1 2">
    <name type="scientific">Hallella mizrahii</name>
    <dbReference type="NCBI Taxonomy" id="2606637"/>
    <lineage>
        <taxon>Bacteria</taxon>
        <taxon>Pseudomonadati</taxon>
        <taxon>Bacteroidota</taxon>
        <taxon>Bacteroidia</taxon>
        <taxon>Bacteroidales</taxon>
        <taxon>Prevotellaceae</taxon>
        <taxon>Hallella</taxon>
    </lineage>
</organism>
<accession>A0A7K0KB89</accession>
<protein>
    <recommendedName>
        <fullName evidence="3">CRISPR-associated protein Csh1</fullName>
    </recommendedName>
</protein>
<evidence type="ECO:0000313" key="2">
    <source>
        <dbReference type="Proteomes" id="UP000438914"/>
    </source>
</evidence>
<evidence type="ECO:0008006" key="3">
    <source>
        <dbReference type="Google" id="ProtNLM"/>
    </source>
</evidence>
<name>A0A7K0KB89_9BACT</name>
<comment type="caution">
    <text evidence="1">The sequence shown here is derived from an EMBL/GenBank/DDBJ whole genome shotgun (WGS) entry which is preliminary data.</text>
</comment>